<protein>
    <recommendedName>
        <fullName evidence="10">Cation-transporting P-type ATPase C-terminal domain-containing protein</fullName>
    </recommendedName>
</protein>
<keyword evidence="2" id="KW-0479">Metal-binding</keyword>
<evidence type="ECO:0000256" key="4">
    <source>
        <dbReference type="ARBA" id="ARBA00022840"/>
    </source>
</evidence>
<feature type="non-terminal residue" evidence="8">
    <location>
        <position position="229"/>
    </location>
</feature>
<proteinExistence type="predicted"/>
<dbReference type="GO" id="GO:0140358">
    <property type="term" value="F:P-type transmembrane transporter activity"/>
    <property type="evidence" value="ECO:0007669"/>
    <property type="project" value="InterPro"/>
</dbReference>
<dbReference type="STRING" id="667725.A0A0L0F8U9"/>
<dbReference type="SUPFAM" id="SSF56784">
    <property type="entry name" value="HAD-like"/>
    <property type="match status" value="1"/>
</dbReference>
<evidence type="ECO:0000256" key="2">
    <source>
        <dbReference type="ARBA" id="ARBA00022723"/>
    </source>
</evidence>
<accession>A0A0L0F8U9</accession>
<keyword evidence="4" id="KW-0067">ATP-binding</keyword>
<evidence type="ECO:0000256" key="6">
    <source>
        <dbReference type="ARBA" id="ARBA00022967"/>
    </source>
</evidence>
<dbReference type="EMBL" id="KQ246028">
    <property type="protein sequence ID" value="KNC73137.1"/>
    <property type="molecule type" value="Genomic_DNA"/>
</dbReference>
<dbReference type="PANTHER" id="PTHR45630">
    <property type="entry name" value="CATION-TRANSPORTING ATPASE-RELATED"/>
    <property type="match status" value="1"/>
</dbReference>
<dbReference type="RefSeq" id="XP_014147039.1">
    <property type="nucleotide sequence ID" value="XM_014291564.1"/>
</dbReference>
<keyword evidence="6" id="KW-1278">Translocase</keyword>
<evidence type="ECO:0000256" key="1">
    <source>
        <dbReference type="ARBA" id="ARBA00004141"/>
    </source>
</evidence>
<evidence type="ECO:0008006" key="10">
    <source>
        <dbReference type="Google" id="ProtNLM"/>
    </source>
</evidence>
<evidence type="ECO:0000256" key="5">
    <source>
        <dbReference type="ARBA" id="ARBA00022842"/>
    </source>
</evidence>
<evidence type="ECO:0000256" key="7">
    <source>
        <dbReference type="SAM" id="MobiDB-lite"/>
    </source>
</evidence>
<dbReference type="eggNOG" id="KOG0208">
    <property type="taxonomic scope" value="Eukaryota"/>
</dbReference>
<dbReference type="AlphaFoldDB" id="A0A0L0F8U9"/>
<keyword evidence="9" id="KW-1185">Reference proteome</keyword>
<dbReference type="GeneID" id="25914807"/>
<evidence type="ECO:0000313" key="8">
    <source>
        <dbReference type="EMBL" id="KNC73137.1"/>
    </source>
</evidence>
<evidence type="ECO:0000256" key="3">
    <source>
        <dbReference type="ARBA" id="ARBA00022741"/>
    </source>
</evidence>
<keyword evidence="3" id="KW-0547">Nucleotide-binding</keyword>
<organism evidence="8 9">
    <name type="scientific">Sphaeroforma arctica JP610</name>
    <dbReference type="NCBI Taxonomy" id="667725"/>
    <lineage>
        <taxon>Eukaryota</taxon>
        <taxon>Ichthyosporea</taxon>
        <taxon>Ichthyophonida</taxon>
        <taxon>Sphaeroforma</taxon>
    </lineage>
</organism>
<reference evidence="8 9" key="1">
    <citation type="submission" date="2011-02" db="EMBL/GenBank/DDBJ databases">
        <title>The Genome Sequence of Sphaeroforma arctica JP610.</title>
        <authorList>
            <consortium name="The Broad Institute Genome Sequencing Platform"/>
            <person name="Russ C."/>
            <person name="Cuomo C."/>
            <person name="Young S.K."/>
            <person name="Zeng Q."/>
            <person name="Gargeya S."/>
            <person name="Alvarado L."/>
            <person name="Berlin A."/>
            <person name="Chapman S.B."/>
            <person name="Chen Z."/>
            <person name="Freedman E."/>
            <person name="Gellesch M."/>
            <person name="Goldberg J."/>
            <person name="Griggs A."/>
            <person name="Gujja S."/>
            <person name="Heilman E."/>
            <person name="Heiman D."/>
            <person name="Howarth C."/>
            <person name="Mehta T."/>
            <person name="Neiman D."/>
            <person name="Pearson M."/>
            <person name="Roberts A."/>
            <person name="Saif S."/>
            <person name="Shea T."/>
            <person name="Shenoy N."/>
            <person name="Sisk P."/>
            <person name="Stolte C."/>
            <person name="Sykes S."/>
            <person name="White J."/>
            <person name="Yandava C."/>
            <person name="Burger G."/>
            <person name="Gray M.W."/>
            <person name="Holland P.W.H."/>
            <person name="King N."/>
            <person name="Lang F.B.F."/>
            <person name="Roger A.J."/>
            <person name="Ruiz-Trillo I."/>
            <person name="Haas B."/>
            <person name="Nusbaum C."/>
            <person name="Birren B."/>
        </authorList>
    </citation>
    <scope>NUCLEOTIDE SEQUENCE [LARGE SCALE GENOMIC DNA]</scope>
    <source>
        <strain evidence="8 9">JP610</strain>
    </source>
</reference>
<sequence length="229" mass="23811">MMGSDDDDVSMENIFGAKLVRDSEERVQADGDGATQSGFDMVSFDAPSHTDGEGALKIDLGAADKGTGRRSDDIPTIAVEEDPVGIDFYDTNISDPPPNSGGLGAHTGVELAITGKAFDVLKARGELARVLSIVRVFAEMTPREKKECVEAYMSVGVITGMCGDGGNDSGALRAANIGMARGGDFGTVVASFASQDRTVAAVTTLVQEARGALCNAMSLYKYTVATGQV</sequence>
<feature type="region of interest" description="Disordered" evidence="7">
    <location>
        <begin position="21"/>
        <end position="46"/>
    </location>
</feature>
<dbReference type="OrthoDB" id="48943at2759"/>
<dbReference type="GO" id="GO:0016020">
    <property type="term" value="C:membrane"/>
    <property type="evidence" value="ECO:0007669"/>
    <property type="project" value="UniProtKB-SubCell"/>
</dbReference>
<dbReference type="InterPro" id="IPR023214">
    <property type="entry name" value="HAD_sf"/>
</dbReference>
<comment type="subcellular location">
    <subcellularLocation>
        <location evidence="1">Membrane</location>
        <topology evidence="1">Multi-pass membrane protein</topology>
    </subcellularLocation>
</comment>
<evidence type="ECO:0000313" key="9">
    <source>
        <dbReference type="Proteomes" id="UP000054560"/>
    </source>
</evidence>
<name>A0A0L0F8U9_9EUKA</name>
<dbReference type="InterPro" id="IPR036412">
    <property type="entry name" value="HAD-like_sf"/>
</dbReference>
<keyword evidence="5" id="KW-0460">Magnesium</keyword>
<dbReference type="Proteomes" id="UP000054560">
    <property type="component" value="Unassembled WGS sequence"/>
</dbReference>
<dbReference type="GO" id="GO:0005524">
    <property type="term" value="F:ATP binding"/>
    <property type="evidence" value="ECO:0007669"/>
    <property type="project" value="UniProtKB-KW"/>
</dbReference>
<dbReference type="PANTHER" id="PTHR45630:SF11">
    <property type="entry name" value="CATION-TRANSPORTING P-TYPE ATPASE N-TERMINAL DOMAIN-CONTAINING PROTEIN"/>
    <property type="match status" value="1"/>
</dbReference>
<dbReference type="Gene3D" id="3.40.50.1000">
    <property type="entry name" value="HAD superfamily/HAD-like"/>
    <property type="match status" value="1"/>
</dbReference>
<dbReference type="GO" id="GO:0046872">
    <property type="term" value="F:metal ion binding"/>
    <property type="evidence" value="ECO:0007669"/>
    <property type="project" value="UniProtKB-KW"/>
</dbReference>
<dbReference type="GO" id="GO:0019829">
    <property type="term" value="F:ATPase-coupled monoatomic cation transmembrane transporter activity"/>
    <property type="evidence" value="ECO:0007669"/>
    <property type="project" value="TreeGrafter"/>
</dbReference>
<gene>
    <name evidence="8" type="ORF">SARC_14303</name>
</gene>
<dbReference type="InterPro" id="IPR006544">
    <property type="entry name" value="P-type_TPase_V"/>
</dbReference>